<protein>
    <recommendedName>
        <fullName evidence="3">STAS/SEC14 domain-containing protein</fullName>
    </recommendedName>
</protein>
<comment type="caution">
    <text evidence="1">The sequence shown here is derived from an EMBL/GenBank/DDBJ whole genome shotgun (WGS) entry which is preliminary data.</text>
</comment>
<evidence type="ECO:0000313" key="1">
    <source>
        <dbReference type="EMBL" id="MBO0356847.1"/>
    </source>
</evidence>
<gene>
    <name evidence="1" type="ORF">J0X19_02720</name>
</gene>
<reference evidence="1" key="1">
    <citation type="submission" date="2021-03" db="EMBL/GenBank/DDBJ databases">
        <authorList>
            <person name="Kim M.K."/>
        </authorList>
    </citation>
    <scope>NUCLEOTIDE SEQUENCE</scope>
    <source>
        <strain evidence="1">BT186</strain>
    </source>
</reference>
<organism evidence="1 2">
    <name type="scientific">Hymenobacter telluris</name>
    <dbReference type="NCBI Taxonomy" id="2816474"/>
    <lineage>
        <taxon>Bacteria</taxon>
        <taxon>Pseudomonadati</taxon>
        <taxon>Bacteroidota</taxon>
        <taxon>Cytophagia</taxon>
        <taxon>Cytophagales</taxon>
        <taxon>Hymenobacteraceae</taxon>
        <taxon>Hymenobacter</taxon>
    </lineage>
</organism>
<sequence>MQLRYLIVNENVSISYDDTNDWLYVDWQGEHTPETSYATCLLMVEALRMQPCSKILNDNSNITYTTAELPEWGKLWLRDMEGAGLQYMAWVLPRNAPKLQTTDLSARPFRKPLVVTFSDVATAFEWLHKQQREL</sequence>
<name>A0A939JC14_9BACT</name>
<evidence type="ECO:0000313" key="2">
    <source>
        <dbReference type="Proteomes" id="UP000664144"/>
    </source>
</evidence>
<dbReference type="AlphaFoldDB" id="A0A939JC14"/>
<evidence type="ECO:0008006" key="3">
    <source>
        <dbReference type="Google" id="ProtNLM"/>
    </source>
</evidence>
<dbReference type="EMBL" id="JAFLQZ010000002">
    <property type="protein sequence ID" value="MBO0356847.1"/>
    <property type="molecule type" value="Genomic_DNA"/>
</dbReference>
<keyword evidence="2" id="KW-1185">Reference proteome</keyword>
<dbReference type="Proteomes" id="UP000664144">
    <property type="component" value="Unassembled WGS sequence"/>
</dbReference>
<accession>A0A939JC14</accession>
<dbReference type="RefSeq" id="WP_206980723.1">
    <property type="nucleotide sequence ID" value="NZ_JAFLQZ010000002.1"/>
</dbReference>
<proteinExistence type="predicted"/>